<dbReference type="EMBL" id="CP003346">
    <property type="protein sequence ID" value="AGA77376.1"/>
    <property type="molecule type" value="Genomic_DNA"/>
</dbReference>
<dbReference type="eggNOG" id="COG3508">
    <property type="taxonomic scope" value="Bacteria"/>
</dbReference>
<protein>
    <submittedName>
        <fullName evidence="10">Homogentisate 1,2-dioxygenase</fullName>
    </submittedName>
</protein>
<evidence type="ECO:0000256" key="4">
    <source>
        <dbReference type="ARBA" id="ARBA00022964"/>
    </source>
</evidence>
<feature type="active site" description="Proton acceptor" evidence="7">
    <location>
        <position position="264"/>
    </location>
</feature>
<evidence type="ECO:0000256" key="1">
    <source>
        <dbReference type="ARBA" id="ARBA00001962"/>
    </source>
</evidence>
<accession>L0FX85</accession>
<dbReference type="InterPro" id="IPR046452">
    <property type="entry name" value="HgmA_N"/>
</dbReference>
<comment type="similarity">
    <text evidence="2">Belongs to the homogentisate dioxygenase family.</text>
</comment>
<proteinExistence type="inferred from homology"/>
<dbReference type="AlphaFoldDB" id="L0FX85"/>
<dbReference type="PANTHER" id="PTHR11056:SF0">
    <property type="entry name" value="HOMOGENTISATE 1,2-DIOXYGENASE"/>
    <property type="match status" value="1"/>
</dbReference>
<keyword evidence="11" id="KW-1185">Reference proteome</keyword>
<sequence length="386" mass="44289">MAFYHRLGEIPPKRHTQFRQPDGSLYKEELVSSKGFSGIYATLYHIHNPNRVTAMGQPFPFSWEIASDYGLQQTHLDTSAVAVTGADYLSARKILLRNHDVMMGICIPEHPQMDHYFKNADGDEVIFIHEGSGVLFSQFGRLAVKAGDYVVIPRTTIYRFEWEKGKVRLLIIEASNPIETVRRYRNDVGQLLEHSPYCERDIRVPDRLVVEEEKGDYLIQIKKNGHLYPYHYEHSPLDVVGWDGYLYPYALSIHDFEPITGRIHQPPPVHQTFQSAGFVICSFVPRLFDYHPQSIPAPYNHSNIDSDEVLYYVDGEFMSRKGIQKGSFTLHMGGLPHGPHPGMVEKSIGATKTEETAVMLDTFRPLQLTQEALQYVDKRYPMSWTE</sequence>
<dbReference type="PATRIC" id="fig|926556.3.peg.1156"/>
<evidence type="ECO:0000259" key="9">
    <source>
        <dbReference type="Pfam" id="PF20510"/>
    </source>
</evidence>
<organism evidence="10 11">
    <name type="scientific">Echinicola vietnamensis (strain DSM 17526 / LMG 23754 / KMM 6221)</name>
    <dbReference type="NCBI Taxonomy" id="926556"/>
    <lineage>
        <taxon>Bacteria</taxon>
        <taxon>Pseudomonadati</taxon>
        <taxon>Bacteroidota</taxon>
        <taxon>Cytophagia</taxon>
        <taxon>Cytophagales</taxon>
        <taxon>Cyclobacteriaceae</taxon>
        <taxon>Echinicola</taxon>
    </lineage>
</organism>
<dbReference type="GO" id="GO:0006559">
    <property type="term" value="P:L-phenylalanine catabolic process"/>
    <property type="evidence" value="ECO:0007669"/>
    <property type="project" value="InterPro"/>
</dbReference>
<name>L0FX85_ECHVK</name>
<evidence type="ECO:0000313" key="11">
    <source>
        <dbReference type="Proteomes" id="UP000010796"/>
    </source>
</evidence>
<evidence type="ECO:0000256" key="6">
    <source>
        <dbReference type="ARBA" id="ARBA00023004"/>
    </source>
</evidence>
<dbReference type="GO" id="GO:0005737">
    <property type="term" value="C:cytoplasm"/>
    <property type="evidence" value="ECO:0007669"/>
    <property type="project" value="TreeGrafter"/>
</dbReference>
<dbReference type="SUPFAM" id="SSF51182">
    <property type="entry name" value="RmlC-like cupins"/>
    <property type="match status" value="1"/>
</dbReference>
<evidence type="ECO:0000256" key="5">
    <source>
        <dbReference type="ARBA" id="ARBA00023002"/>
    </source>
</evidence>
<keyword evidence="4 10" id="KW-0223">Dioxygenase</keyword>
<dbReference type="Pfam" id="PF20510">
    <property type="entry name" value="HgmA_N"/>
    <property type="match status" value="1"/>
</dbReference>
<evidence type="ECO:0000313" key="10">
    <source>
        <dbReference type="EMBL" id="AGA77376.1"/>
    </source>
</evidence>
<dbReference type="STRING" id="926556.Echvi_1105"/>
<evidence type="ECO:0000256" key="7">
    <source>
        <dbReference type="PIRSR" id="PIRSR605708-1"/>
    </source>
</evidence>
<dbReference type="KEGG" id="evi:Echvi_1105"/>
<keyword evidence="3 8" id="KW-0479">Metal-binding</keyword>
<dbReference type="InterPro" id="IPR005708">
    <property type="entry name" value="Homogentis_dOase"/>
</dbReference>
<dbReference type="GO" id="GO:0004411">
    <property type="term" value="F:homogentisate 1,2-dioxygenase activity"/>
    <property type="evidence" value="ECO:0007669"/>
    <property type="project" value="InterPro"/>
</dbReference>
<evidence type="ECO:0000256" key="8">
    <source>
        <dbReference type="PIRSR" id="PIRSR605708-2"/>
    </source>
</evidence>
<keyword evidence="5" id="KW-0560">Oxidoreductase</keyword>
<keyword evidence="6 8" id="KW-0408">Iron</keyword>
<comment type="cofactor">
    <cofactor evidence="1 8">
        <name>Fe cation</name>
        <dbReference type="ChEBI" id="CHEBI:24875"/>
    </cofactor>
</comment>
<dbReference type="RefSeq" id="WP_015264940.1">
    <property type="nucleotide sequence ID" value="NC_019904.1"/>
</dbReference>
<dbReference type="Proteomes" id="UP000010796">
    <property type="component" value="Chromosome"/>
</dbReference>
<reference evidence="11" key="1">
    <citation type="submission" date="2012-02" db="EMBL/GenBank/DDBJ databases">
        <title>The complete genome of Echinicola vietnamensis DSM 17526.</title>
        <authorList>
            <person name="Lucas S."/>
            <person name="Copeland A."/>
            <person name="Lapidus A."/>
            <person name="Glavina del Rio T."/>
            <person name="Dalin E."/>
            <person name="Tice H."/>
            <person name="Bruce D."/>
            <person name="Goodwin L."/>
            <person name="Pitluck S."/>
            <person name="Peters L."/>
            <person name="Ovchinnikova G."/>
            <person name="Teshima H."/>
            <person name="Kyrpides N."/>
            <person name="Mavromatis K."/>
            <person name="Ivanova N."/>
            <person name="Brettin T."/>
            <person name="Detter J.C."/>
            <person name="Han C."/>
            <person name="Larimer F."/>
            <person name="Land M."/>
            <person name="Hauser L."/>
            <person name="Markowitz V."/>
            <person name="Cheng J.-F."/>
            <person name="Hugenholtz P."/>
            <person name="Woyke T."/>
            <person name="Wu D."/>
            <person name="Brambilla E."/>
            <person name="Klenk H.-P."/>
            <person name="Eisen J.A."/>
        </authorList>
    </citation>
    <scope>NUCLEOTIDE SEQUENCE [LARGE SCALE GENOMIC DNA]</scope>
    <source>
        <strain evidence="11">DSM 17526 / LMG 23754 / KMM 6221</strain>
    </source>
</reference>
<dbReference type="HOGENOM" id="CLU_053101_0_0_10"/>
<feature type="binding site" evidence="8">
    <location>
        <position position="307"/>
    </location>
    <ligand>
        <name>Fe cation</name>
        <dbReference type="ChEBI" id="CHEBI:24875"/>
    </ligand>
</feature>
<dbReference type="GO" id="GO:0046872">
    <property type="term" value="F:metal ion binding"/>
    <property type="evidence" value="ECO:0007669"/>
    <property type="project" value="UniProtKB-KW"/>
</dbReference>
<dbReference type="GO" id="GO:0006570">
    <property type="term" value="P:tyrosine metabolic process"/>
    <property type="evidence" value="ECO:0007669"/>
    <property type="project" value="InterPro"/>
</dbReference>
<dbReference type="Gene3D" id="2.60.120.10">
    <property type="entry name" value="Jelly Rolls"/>
    <property type="match status" value="1"/>
</dbReference>
<dbReference type="InterPro" id="IPR014710">
    <property type="entry name" value="RmlC-like_jellyroll"/>
</dbReference>
<evidence type="ECO:0000256" key="3">
    <source>
        <dbReference type="ARBA" id="ARBA00022723"/>
    </source>
</evidence>
<evidence type="ECO:0000256" key="2">
    <source>
        <dbReference type="ARBA" id="ARBA00007757"/>
    </source>
</evidence>
<gene>
    <name evidence="10" type="ordered locus">Echvi_1105</name>
</gene>
<dbReference type="PANTHER" id="PTHR11056">
    <property type="entry name" value="HOMOGENTISATE 1,2-DIOXYGENASE"/>
    <property type="match status" value="1"/>
</dbReference>
<dbReference type="OrthoDB" id="9768662at2"/>
<feature type="binding site" evidence="8">
    <location>
        <position position="301"/>
    </location>
    <ligand>
        <name>Fe cation</name>
        <dbReference type="ChEBI" id="CHEBI:24875"/>
    </ligand>
</feature>
<dbReference type="InterPro" id="IPR011051">
    <property type="entry name" value="RmlC_Cupin_sf"/>
</dbReference>
<feature type="binding site" evidence="8">
    <location>
        <position position="337"/>
    </location>
    <ligand>
        <name>Fe cation</name>
        <dbReference type="ChEBI" id="CHEBI:24875"/>
    </ligand>
</feature>
<feature type="domain" description="Homogentisate 1,2-dioxygenase N-terminal" evidence="9">
    <location>
        <begin position="113"/>
        <end position="250"/>
    </location>
</feature>